<dbReference type="InterPro" id="IPR008936">
    <property type="entry name" value="Rho_GTPase_activation_prot"/>
</dbReference>
<dbReference type="PANTHER" id="PTHR14963:SF1">
    <property type="entry name" value="RHO GTPASE-ACTIVATING PROTEIN CONUNDRUM"/>
    <property type="match status" value="1"/>
</dbReference>
<accession>A0A9Q9C601</accession>
<evidence type="ECO:0000256" key="1">
    <source>
        <dbReference type="ARBA" id="ARBA00022468"/>
    </source>
</evidence>
<organism evidence="3 4">
    <name type="scientific">Encephalitozoon hellem</name>
    <name type="common">Microsporidian parasite</name>
    <dbReference type="NCBI Taxonomy" id="27973"/>
    <lineage>
        <taxon>Eukaryota</taxon>
        <taxon>Fungi</taxon>
        <taxon>Fungi incertae sedis</taxon>
        <taxon>Microsporidia</taxon>
        <taxon>Unikaryonidae</taxon>
        <taxon>Encephalitozoon</taxon>
    </lineage>
</organism>
<dbReference type="Pfam" id="PF00620">
    <property type="entry name" value="RhoGAP"/>
    <property type="match status" value="1"/>
</dbReference>
<dbReference type="GO" id="GO:0005096">
    <property type="term" value="F:GTPase activator activity"/>
    <property type="evidence" value="ECO:0007669"/>
    <property type="project" value="UniProtKB-KW"/>
</dbReference>
<feature type="domain" description="Rho-GAP" evidence="2">
    <location>
        <begin position="67"/>
        <end position="278"/>
    </location>
</feature>
<dbReference type="Gene3D" id="1.10.555.10">
    <property type="entry name" value="Rho GTPase activation protein"/>
    <property type="match status" value="1"/>
</dbReference>
<name>A0A9Q9C601_ENCHE</name>
<dbReference type="GO" id="GO:0030833">
    <property type="term" value="P:regulation of actin filament polymerization"/>
    <property type="evidence" value="ECO:0007669"/>
    <property type="project" value="TreeGrafter"/>
</dbReference>
<dbReference type="SMART" id="SM00324">
    <property type="entry name" value="RhoGAP"/>
    <property type="match status" value="1"/>
</dbReference>
<dbReference type="CDD" id="cd00159">
    <property type="entry name" value="RhoGAP"/>
    <property type="match status" value="1"/>
</dbReference>
<evidence type="ECO:0000313" key="3">
    <source>
        <dbReference type="EMBL" id="UTX43167.1"/>
    </source>
</evidence>
<reference evidence="3" key="1">
    <citation type="submission" date="2021-05" db="EMBL/GenBank/DDBJ databases">
        <title>Encephalitozoon hellem ATCC 50604 Complete Genome.</title>
        <authorList>
            <person name="Mascarenhas dos Santos A.C."/>
            <person name="Julian A.T."/>
            <person name="Pombert J.-F."/>
        </authorList>
    </citation>
    <scope>NUCLEOTIDE SEQUENCE</scope>
    <source>
        <strain evidence="3">ATCC 50604</strain>
    </source>
</reference>
<proteinExistence type="predicted"/>
<dbReference type="SUPFAM" id="SSF48350">
    <property type="entry name" value="GTPase activation domain, GAP"/>
    <property type="match status" value="1"/>
</dbReference>
<dbReference type="GO" id="GO:0007165">
    <property type="term" value="P:signal transduction"/>
    <property type="evidence" value="ECO:0007669"/>
    <property type="project" value="InterPro"/>
</dbReference>
<dbReference type="InterPro" id="IPR000198">
    <property type="entry name" value="RhoGAP_dom"/>
</dbReference>
<dbReference type="Proteomes" id="UP001059546">
    <property type="component" value="Chromosome V"/>
</dbReference>
<protein>
    <submittedName>
        <fullName evidence="3">Rho GTPase activating protein</fullName>
    </submittedName>
</protein>
<gene>
    <name evidence="3" type="ORF">GPU96_05g09070</name>
</gene>
<dbReference type="AlphaFoldDB" id="A0A9Q9C601"/>
<evidence type="ECO:0000313" key="4">
    <source>
        <dbReference type="Proteomes" id="UP001059546"/>
    </source>
</evidence>
<evidence type="ECO:0000259" key="2">
    <source>
        <dbReference type="PROSITE" id="PS50238"/>
    </source>
</evidence>
<dbReference type="GO" id="GO:0005737">
    <property type="term" value="C:cytoplasm"/>
    <property type="evidence" value="ECO:0007669"/>
    <property type="project" value="TreeGrafter"/>
</dbReference>
<dbReference type="PROSITE" id="PS50238">
    <property type="entry name" value="RHOGAP"/>
    <property type="match status" value="1"/>
</dbReference>
<dbReference type="PANTHER" id="PTHR14963">
    <property type="entry name" value="RHO GTPASE ACTIVATING PROTEIN 18,19-RELATED"/>
    <property type="match status" value="1"/>
</dbReference>
<sequence length="287" mass="33734">MERKSLGKPFERSLRTVNGLDDKDFEVYRSSFFDYYDDLIRKYFGTFEIFKLRQGRFARMFFSHEMLKLSSKYEWVVTRLSYGKEGELMVPRNFYILTETVLSLDCKVGGIFRVRNSITTIKECVETINMCVRRNLSYGEARRILVRDYNVIDLTTAFKEILREYSSTIIPESLIDTMFKIAKVESREDQIILCQMLFISMPKTNRHVLEATIYFLYVIHDIATDKGKNHKDNMNMEGISTIMMPNLVIKPHNELDLEQVGVLVNFMKMFFGNFAAIIQLDPNIMEL</sequence>
<dbReference type="EMBL" id="CP075151">
    <property type="protein sequence ID" value="UTX43167.1"/>
    <property type="molecule type" value="Genomic_DNA"/>
</dbReference>
<dbReference type="GO" id="GO:0051056">
    <property type="term" value="P:regulation of small GTPase mediated signal transduction"/>
    <property type="evidence" value="ECO:0007669"/>
    <property type="project" value="TreeGrafter"/>
</dbReference>
<keyword evidence="1" id="KW-0343">GTPase activation</keyword>